<gene>
    <name evidence="1" type="ORF">Tci_897234</name>
</gene>
<protein>
    <submittedName>
        <fullName evidence="1">Uncharacterized protein</fullName>
    </submittedName>
</protein>
<feature type="non-terminal residue" evidence="1">
    <location>
        <position position="97"/>
    </location>
</feature>
<reference evidence="1" key="1">
    <citation type="journal article" date="2019" name="Sci. Rep.">
        <title>Draft genome of Tanacetum cinerariifolium, the natural source of mosquito coil.</title>
        <authorList>
            <person name="Yamashiro T."/>
            <person name="Shiraishi A."/>
            <person name="Satake H."/>
            <person name="Nakayama K."/>
        </authorList>
    </citation>
    <scope>NUCLEOTIDE SEQUENCE</scope>
</reference>
<sequence length="97" mass="10192">MMAQKTFARFNVPHQLHTAFNGEEALDLLLGRGGPQPARKAAEIGPGSVLRRGALLQGSGSLQAHQPSLAGFAFLCSHETRVYRRFGPGGAGPGQPA</sequence>
<proteinExistence type="predicted"/>
<dbReference type="EMBL" id="BKCJ011359319">
    <property type="protein sequence ID" value="GFD25265.1"/>
    <property type="molecule type" value="Genomic_DNA"/>
</dbReference>
<accession>A0A699UQT1</accession>
<evidence type="ECO:0000313" key="1">
    <source>
        <dbReference type="EMBL" id="GFD25265.1"/>
    </source>
</evidence>
<comment type="caution">
    <text evidence="1">The sequence shown here is derived from an EMBL/GenBank/DDBJ whole genome shotgun (WGS) entry which is preliminary data.</text>
</comment>
<name>A0A699UQT1_TANCI</name>
<organism evidence="1">
    <name type="scientific">Tanacetum cinerariifolium</name>
    <name type="common">Dalmatian daisy</name>
    <name type="synonym">Chrysanthemum cinerariifolium</name>
    <dbReference type="NCBI Taxonomy" id="118510"/>
    <lineage>
        <taxon>Eukaryota</taxon>
        <taxon>Viridiplantae</taxon>
        <taxon>Streptophyta</taxon>
        <taxon>Embryophyta</taxon>
        <taxon>Tracheophyta</taxon>
        <taxon>Spermatophyta</taxon>
        <taxon>Magnoliopsida</taxon>
        <taxon>eudicotyledons</taxon>
        <taxon>Gunneridae</taxon>
        <taxon>Pentapetalae</taxon>
        <taxon>asterids</taxon>
        <taxon>campanulids</taxon>
        <taxon>Asterales</taxon>
        <taxon>Asteraceae</taxon>
        <taxon>Asteroideae</taxon>
        <taxon>Anthemideae</taxon>
        <taxon>Anthemidinae</taxon>
        <taxon>Tanacetum</taxon>
    </lineage>
</organism>
<dbReference type="AlphaFoldDB" id="A0A699UQT1"/>